<keyword evidence="1" id="KW-0547">Nucleotide-binding</keyword>
<evidence type="ECO:0000256" key="2">
    <source>
        <dbReference type="ARBA" id="ARBA00023134"/>
    </source>
</evidence>
<dbReference type="GO" id="GO:0005525">
    <property type="term" value="F:GTP binding"/>
    <property type="evidence" value="ECO:0007669"/>
    <property type="project" value="UniProtKB-KW"/>
</dbReference>
<dbReference type="RefSeq" id="XP_022335990.1">
    <property type="nucleotide sequence ID" value="XM_022480282.1"/>
</dbReference>
<dbReference type="InterPro" id="IPR030386">
    <property type="entry name" value="G_GB1_RHD3_dom"/>
</dbReference>
<keyword evidence="2" id="KW-0342">GTP-binding</keyword>
<reference evidence="7" key="1">
    <citation type="submission" date="2025-08" db="UniProtKB">
        <authorList>
            <consortium name="RefSeq"/>
        </authorList>
    </citation>
    <scope>IDENTIFICATION</scope>
    <source>
        <tissue evidence="7">Whole sample</tissue>
    </source>
</reference>
<feature type="chain" id="PRO_5034063268" evidence="4">
    <location>
        <begin position="22"/>
        <end position="601"/>
    </location>
</feature>
<dbReference type="Proteomes" id="UP000694844">
    <property type="component" value="Chromosome 5"/>
</dbReference>
<evidence type="ECO:0000313" key="7">
    <source>
        <dbReference type="RefSeq" id="XP_022335990.1"/>
    </source>
</evidence>
<evidence type="ECO:0000313" key="6">
    <source>
        <dbReference type="Proteomes" id="UP000694844"/>
    </source>
</evidence>
<dbReference type="InterPro" id="IPR027417">
    <property type="entry name" value="P-loop_NTPase"/>
</dbReference>
<dbReference type="AlphaFoldDB" id="A0A8B8E763"/>
<dbReference type="KEGG" id="cvn:111132471"/>
<name>A0A8B8E763_CRAVI</name>
<organism evidence="6 7">
    <name type="scientific">Crassostrea virginica</name>
    <name type="common">Eastern oyster</name>
    <dbReference type="NCBI Taxonomy" id="6565"/>
    <lineage>
        <taxon>Eukaryota</taxon>
        <taxon>Metazoa</taxon>
        <taxon>Spiralia</taxon>
        <taxon>Lophotrochozoa</taxon>
        <taxon>Mollusca</taxon>
        <taxon>Bivalvia</taxon>
        <taxon>Autobranchia</taxon>
        <taxon>Pteriomorphia</taxon>
        <taxon>Ostreida</taxon>
        <taxon>Ostreoidea</taxon>
        <taxon>Ostreidae</taxon>
        <taxon>Crassostrea</taxon>
    </lineage>
</organism>
<dbReference type="Gene3D" id="3.40.50.300">
    <property type="entry name" value="P-loop containing nucleotide triphosphate hydrolases"/>
    <property type="match status" value="2"/>
</dbReference>
<dbReference type="OrthoDB" id="7788754at2759"/>
<accession>A0A8B8E763</accession>
<evidence type="ECO:0000256" key="1">
    <source>
        <dbReference type="ARBA" id="ARBA00022741"/>
    </source>
</evidence>
<gene>
    <name evidence="7" type="primary">LOC111132471</name>
</gene>
<dbReference type="SUPFAM" id="SSF52540">
    <property type="entry name" value="P-loop containing nucleoside triphosphate hydrolases"/>
    <property type="match status" value="1"/>
</dbReference>
<dbReference type="InterPro" id="IPR015894">
    <property type="entry name" value="Guanylate-bd_N"/>
</dbReference>
<protein>
    <submittedName>
        <fullName evidence="7">Uncharacterized protein LOC111132471</fullName>
    </submittedName>
</protein>
<dbReference type="Pfam" id="PF02263">
    <property type="entry name" value="GBP"/>
    <property type="match status" value="1"/>
</dbReference>
<keyword evidence="6" id="KW-1185">Reference proteome</keyword>
<comment type="similarity">
    <text evidence="3">Belongs to the TRAFAC class dynamin-like GTPase superfamily. GB1/RHD3 GTPase family.</text>
</comment>
<dbReference type="PANTHER" id="PTHR31751:SF42">
    <property type="entry name" value="PROTEIN CBG10204"/>
    <property type="match status" value="1"/>
</dbReference>
<feature type="signal peptide" evidence="4">
    <location>
        <begin position="1"/>
        <end position="21"/>
    </location>
</feature>
<feature type="domain" description="GB1/RHD3-type G" evidence="5">
    <location>
        <begin position="78"/>
        <end position="339"/>
    </location>
</feature>
<proteinExistence type="inferred from homology"/>
<dbReference type="PROSITE" id="PS51715">
    <property type="entry name" value="G_GB1_RHD3"/>
    <property type="match status" value="1"/>
</dbReference>
<dbReference type="GeneID" id="111132471"/>
<keyword evidence="4" id="KW-0732">Signal</keyword>
<dbReference type="GO" id="GO:0003924">
    <property type="term" value="F:GTPase activity"/>
    <property type="evidence" value="ECO:0007669"/>
    <property type="project" value="InterPro"/>
</dbReference>
<evidence type="ECO:0000256" key="3">
    <source>
        <dbReference type="PROSITE-ProRule" id="PRU01052"/>
    </source>
</evidence>
<evidence type="ECO:0000256" key="4">
    <source>
        <dbReference type="SAM" id="SignalP"/>
    </source>
</evidence>
<dbReference type="PANTHER" id="PTHR31751">
    <property type="entry name" value="SI:CH211-108C17.2-RELATED-RELATED"/>
    <property type="match status" value="1"/>
</dbReference>
<evidence type="ECO:0000259" key="5">
    <source>
        <dbReference type="PROSITE" id="PS51715"/>
    </source>
</evidence>
<sequence length="601" mass="68347">MARQFFTRILPCVALTPAVSAFLGSSRDQFAPYTKKDKGESLEIVRLQKETGKDGVVYKLKLNEENLKSIMLHPEVKDKPVVIVSVAGEFRTGKSFLLNIFLKYLECGRKESDWLTGDIEGFEWRRGHKRVTRGVHLWRRGHKRVTRGVHLWSEPFVMSGALGDRVAVLLMDTPGLFDNDMTATDSAKVFVFSSLISSVQILNIKEHLQANDMQALETFTQYSSLVEHISEHSDSKQRTPLVFLIRDWADKEAYRYGKEGGTAYVKKTLSDMESSQKEIKKLHENINSRFPNFYGFLLPHPGIAVTQKEFSGNVKGNLIMSAEILFSGALPSKVLRMYKFCKIACISNSTFMNHQKYYLFPSISHVWSNFQHDYFNDVKLDGRAVVLGGDGRADTPGHSAKSGCYSVVDLDEGIVADIQLVQSNGVKSSSHMEKEGLVRCVDFFKSQDINIQTLVTDRHVQIVKWVRENMPESIHLFDVWHVAKGLKKKLFALSKEKDCSEIQQWIKSIINHLYWIASTSLGLEAEVVWARWTSLCNHIIDVHIEHSAVFNSCEHGPLEGRERHKMWLKSGHYKQQATEKRHSKNVISSTDISTGRISFSN</sequence>